<dbReference type="EMBL" id="LR027517">
    <property type="protein sequence ID" value="VCU54159.1"/>
    <property type="molecule type" value="Genomic_DNA"/>
</dbReference>
<keyword evidence="3 6" id="KW-0812">Transmembrane</keyword>
<dbReference type="InterPro" id="IPR017039">
    <property type="entry name" value="Virul_fac_BrkB"/>
</dbReference>
<feature type="transmembrane region" description="Helical" evidence="6">
    <location>
        <begin position="21"/>
        <end position="51"/>
    </location>
</feature>
<sequence length="272" mass="29478">MRKRWKALLRRFYRLYQEAHVPFFAAALAYYALLSLMPLLFLLVGLFGFLLSGNPALRNEVFQALTELTLALFPARPEMAQSLLDFLTRGAFPLTLGSGLLLLWSGSNFFAALSYALGLIFGRPPGVRSRLLALVTPFLLGLGLILLALLGLALGFLARFLPQGLQGLLGPLEELVPLSTAFLLFLLTYALLRGSGGLRTLPPLAAGAGVATLLFEGIRLGLPRLLPRSQYELLYGPLAGFVLALLGLYLILLALLVGAVAARVLEEARETD</sequence>
<feature type="transmembrane region" description="Helical" evidence="6">
    <location>
        <begin position="131"/>
        <end position="155"/>
    </location>
</feature>
<dbReference type="AlphaFoldDB" id="A0A3P4AUD2"/>
<organism evidence="7 8">
    <name type="scientific">Thermus thermophilus</name>
    <dbReference type="NCBI Taxonomy" id="274"/>
    <lineage>
        <taxon>Bacteria</taxon>
        <taxon>Thermotogati</taxon>
        <taxon>Deinococcota</taxon>
        <taxon>Deinococci</taxon>
        <taxon>Thermales</taxon>
        <taxon>Thermaceae</taxon>
        <taxon>Thermus</taxon>
    </lineage>
</organism>
<reference evidence="7 8" key="1">
    <citation type="submission" date="2018-10" db="EMBL/GenBank/DDBJ databases">
        <authorList>
            <person name="Peiro R."/>
            <person name="Begona"/>
            <person name="Cbmso G."/>
            <person name="Lopez M."/>
            <person name="Gonzalez S."/>
            <person name="Sacristan E."/>
            <person name="Castillo E."/>
        </authorList>
    </citation>
    <scope>NUCLEOTIDE SEQUENCE [LARGE SCALE GENOMIC DNA]</scope>
    <source>
        <strain evidence="7">TTHNAR1</strain>
    </source>
</reference>
<gene>
    <name evidence="7" type="ORF">TTHN1_01961</name>
</gene>
<keyword evidence="2" id="KW-1003">Cell membrane</keyword>
<dbReference type="PANTHER" id="PTHR30213:SF0">
    <property type="entry name" value="UPF0761 MEMBRANE PROTEIN YIHY"/>
    <property type="match status" value="1"/>
</dbReference>
<evidence type="ECO:0000256" key="5">
    <source>
        <dbReference type="ARBA" id="ARBA00023136"/>
    </source>
</evidence>
<evidence type="ECO:0000256" key="4">
    <source>
        <dbReference type="ARBA" id="ARBA00022989"/>
    </source>
</evidence>
<keyword evidence="4 6" id="KW-1133">Transmembrane helix</keyword>
<evidence type="ECO:0000256" key="6">
    <source>
        <dbReference type="SAM" id="Phobius"/>
    </source>
</evidence>
<dbReference type="PANTHER" id="PTHR30213">
    <property type="entry name" value="INNER MEMBRANE PROTEIN YHJD"/>
    <property type="match status" value="1"/>
</dbReference>
<feature type="transmembrane region" description="Helical" evidence="6">
    <location>
        <begin position="101"/>
        <end position="122"/>
    </location>
</feature>
<feature type="transmembrane region" description="Helical" evidence="6">
    <location>
        <begin position="204"/>
        <end position="222"/>
    </location>
</feature>
<feature type="transmembrane region" description="Helical" evidence="6">
    <location>
        <begin position="234"/>
        <end position="262"/>
    </location>
</feature>
<evidence type="ECO:0000313" key="8">
    <source>
        <dbReference type="Proteomes" id="UP000279841"/>
    </source>
</evidence>
<evidence type="ECO:0000313" key="7">
    <source>
        <dbReference type="EMBL" id="VCU54159.1"/>
    </source>
</evidence>
<dbReference type="GO" id="GO:0005886">
    <property type="term" value="C:plasma membrane"/>
    <property type="evidence" value="ECO:0007669"/>
    <property type="project" value="UniProtKB-SubCell"/>
</dbReference>
<feature type="transmembrane region" description="Helical" evidence="6">
    <location>
        <begin position="175"/>
        <end position="192"/>
    </location>
</feature>
<dbReference type="Proteomes" id="UP000279841">
    <property type="component" value="Chromosome"/>
</dbReference>
<proteinExistence type="predicted"/>
<accession>A0A3P4AUD2</accession>
<protein>
    <submittedName>
        <fullName evidence="7">Uncharacterized protein</fullName>
    </submittedName>
</protein>
<evidence type="ECO:0000256" key="2">
    <source>
        <dbReference type="ARBA" id="ARBA00022475"/>
    </source>
</evidence>
<dbReference type="Pfam" id="PF03631">
    <property type="entry name" value="Virul_fac_BrkB"/>
    <property type="match status" value="1"/>
</dbReference>
<dbReference type="PIRSF" id="PIRSF035875">
    <property type="entry name" value="RNase_BN"/>
    <property type="match status" value="1"/>
</dbReference>
<comment type="subcellular location">
    <subcellularLocation>
        <location evidence="1">Cell membrane</location>
        <topology evidence="1">Multi-pass membrane protein</topology>
    </subcellularLocation>
</comment>
<evidence type="ECO:0000256" key="3">
    <source>
        <dbReference type="ARBA" id="ARBA00022692"/>
    </source>
</evidence>
<evidence type="ECO:0000256" key="1">
    <source>
        <dbReference type="ARBA" id="ARBA00004651"/>
    </source>
</evidence>
<keyword evidence="5 6" id="KW-0472">Membrane</keyword>
<name>A0A3P4AUD2_THETH</name>